<organism evidence="1">
    <name type="scientific">Tanacetum cinerariifolium</name>
    <name type="common">Dalmatian daisy</name>
    <name type="synonym">Chrysanthemum cinerariifolium</name>
    <dbReference type="NCBI Taxonomy" id="118510"/>
    <lineage>
        <taxon>Eukaryota</taxon>
        <taxon>Viridiplantae</taxon>
        <taxon>Streptophyta</taxon>
        <taxon>Embryophyta</taxon>
        <taxon>Tracheophyta</taxon>
        <taxon>Spermatophyta</taxon>
        <taxon>Magnoliopsida</taxon>
        <taxon>eudicotyledons</taxon>
        <taxon>Gunneridae</taxon>
        <taxon>Pentapetalae</taxon>
        <taxon>asterids</taxon>
        <taxon>campanulids</taxon>
        <taxon>Asterales</taxon>
        <taxon>Asteraceae</taxon>
        <taxon>Asteroideae</taxon>
        <taxon>Anthemideae</taxon>
        <taxon>Anthemidinae</taxon>
        <taxon>Tanacetum</taxon>
    </lineage>
</organism>
<comment type="caution">
    <text evidence="1">The sequence shown here is derived from an EMBL/GenBank/DDBJ whole genome shotgun (WGS) entry which is preliminary data.</text>
</comment>
<dbReference type="EMBL" id="BKCJ010052166">
    <property type="protein sequence ID" value="GEW28481.1"/>
    <property type="molecule type" value="Genomic_DNA"/>
</dbReference>
<reference evidence="1" key="1">
    <citation type="journal article" date="2019" name="Sci. Rep.">
        <title>Draft genome of Tanacetum cinerariifolium, the natural source of mosquito coil.</title>
        <authorList>
            <person name="Yamashiro T."/>
            <person name="Shiraishi A."/>
            <person name="Satake H."/>
            <person name="Nakayama K."/>
        </authorList>
    </citation>
    <scope>NUCLEOTIDE SEQUENCE</scope>
</reference>
<protein>
    <submittedName>
        <fullName evidence="1">Integrase, catalytic region, zinc finger, CCHC-type, peptidase aspartic, catalytic</fullName>
    </submittedName>
</protein>
<proteinExistence type="predicted"/>
<gene>
    <name evidence="1" type="ORF">Tci_200457</name>
</gene>
<dbReference type="AlphaFoldDB" id="A0A699GVS1"/>
<name>A0A699GVS1_TANCI</name>
<sequence>MANLSEDIQCAGSDTRPPMLDRIDFASWQQCIRLYCPRKENGVNILKSIDEDHSRWECLEKHLLKVSETMHGVQVQLVIGELRTELGMQIQDLALNVDNVFQADDCNAFDSYVDEAPTAQTMFMANLSSADHVYDETGLSYDSDVLSEVHDHDHYRDAIYEHHEVHEMHDDVQPNYVVDSHANYTSDSNMILYDHFCNRATSRSNSKQRQYDSRVERENLSITTKHSDVVPIHEALDSHNKELHEKINALHDLNERWRAENDKVKRHYKELYDSIRIMCAKTIEKTDSLLTEVVNLKAQIQENHKSNCVTMPTVKSKVLAPGRYAIDVEPIPPCIRNNREVHLDYFKHLKESVETLREIVDEAKVKRPLDR</sequence>
<evidence type="ECO:0000313" key="1">
    <source>
        <dbReference type="EMBL" id="GEW28481.1"/>
    </source>
</evidence>
<accession>A0A699GVS1</accession>